<dbReference type="Proteomes" id="UP000036890">
    <property type="component" value="Unassembled WGS sequence"/>
</dbReference>
<evidence type="ECO:0000313" key="2">
    <source>
        <dbReference type="Proteomes" id="UP000036890"/>
    </source>
</evidence>
<proteinExistence type="predicted"/>
<protein>
    <submittedName>
        <fullName evidence="1">Uncharacterized protein</fullName>
    </submittedName>
</protein>
<organism evidence="1 2">
    <name type="scientific">Stenotrophomonas geniculata N1</name>
    <dbReference type="NCBI Taxonomy" id="1167641"/>
    <lineage>
        <taxon>Bacteria</taxon>
        <taxon>Pseudomonadati</taxon>
        <taxon>Pseudomonadota</taxon>
        <taxon>Gammaproteobacteria</taxon>
        <taxon>Lysobacterales</taxon>
        <taxon>Lysobacteraceae</taxon>
        <taxon>Stenotrophomonas</taxon>
    </lineage>
</organism>
<reference evidence="1 2" key="1">
    <citation type="journal article" date="2012" name="J. Bacteriol.">
        <title>Genome sequence of a novel nicotine-degrading strain, Pseudomonas geniculata N1.</title>
        <authorList>
            <person name="Tang H."/>
            <person name="Yu H."/>
            <person name="Tai C."/>
            <person name="Huang K."/>
            <person name="Liu Y."/>
            <person name="Wang L."/>
            <person name="Yao Y."/>
            <person name="Wu G."/>
            <person name="Xu P."/>
        </authorList>
    </citation>
    <scope>NUCLEOTIDE SEQUENCE [LARGE SCALE GENOMIC DNA]</scope>
    <source>
        <strain evidence="1 2">N1</strain>
    </source>
</reference>
<evidence type="ECO:0000313" key="1">
    <source>
        <dbReference type="EMBL" id="KOE99108.1"/>
    </source>
</evidence>
<accession>A0A0L8A9Q7</accession>
<dbReference type="AlphaFoldDB" id="A0A0L8A9Q7"/>
<sequence length="110" mass="12058">MIEHQAEALRPLIGKNVTLGIEDGMATIGTHDGWELHIYNSFSLLSDGIAENPPRSTLSLVLEDCRFDHETMVAQFSRGVTLTVDLSEDGYSGPEAMQLNSPDGTIVIWN</sequence>
<dbReference type="OrthoDB" id="6974928at2"/>
<name>A0A0L8A9Q7_9GAMM</name>
<comment type="caution">
    <text evidence="1">The sequence shown here is derived from an EMBL/GenBank/DDBJ whole genome shotgun (WGS) entry which is preliminary data.</text>
</comment>
<dbReference type="RefSeq" id="WP_019659511.1">
    <property type="nucleotide sequence ID" value="NZ_AJLO02000024.1"/>
</dbReference>
<dbReference type="EMBL" id="AJLO02000024">
    <property type="protein sequence ID" value="KOE99108.1"/>
    <property type="molecule type" value="Genomic_DNA"/>
</dbReference>
<dbReference type="GeneID" id="90523809"/>
<gene>
    <name evidence="1" type="ORF">W7K_12020</name>
</gene>